<feature type="region of interest" description="Disordered" evidence="1">
    <location>
        <begin position="1"/>
        <end position="22"/>
    </location>
</feature>
<gene>
    <name evidence="2" type="ORF">Aca07nite_27260</name>
</gene>
<organism evidence="2">
    <name type="scientific">Actinoplanes campanulatus</name>
    <dbReference type="NCBI Taxonomy" id="113559"/>
    <lineage>
        <taxon>Bacteria</taxon>
        <taxon>Bacillati</taxon>
        <taxon>Actinomycetota</taxon>
        <taxon>Actinomycetes</taxon>
        <taxon>Micromonosporales</taxon>
        <taxon>Micromonosporaceae</taxon>
        <taxon>Actinoplanes</taxon>
    </lineage>
</organism>
<sequence>MPDDSAGAWHSGAMANPSDDPHIHVEAGALRSRAAERNMLAATFGLAAELPAEVPTACGRRVPYAMTSTLPESVTCLPCREHAGERHRRFADQVETMGAGPGSPFSDRDAATAAAAHRDIARRFAS</sequence>
<protein>
    <recommendedName>
        <fullName evidence="3">Zinc-finger</fullName>
    </recommendedName>
</protein>
<evidence type="ECO:0000256" key="1">
    <source>
        <dbReference type="SAM" id="MobiDB-lite"/>
    </source>
</evidence>
<reference evidence="2" key="1">
    <citation type="submission" date="2021-01" db="EMBL/GenBank/DDBJ databases">
        <title>Whole genome shotgun sequence of Actinoplanes capillaceus NBRC 16408.</title>
        <authorList>
            <person name="Komaki H."/>
            <person name="Tamura T."/>
        </authorList>
    </citation>
    <scope>NUCLEOTIDE SEQUENCE [LARGE SCALE GENOMIC DNA]</scope>
    <source>
        <strain evidence="2">NBRC 16408</strain>
    </source>
</reference>
<name>A0ABQ3WGU3_9ACTN</name>
<evidence type="ECO:0008006" key="3">
    <source>
        <dbReference type="Google" id="ProtNLM"/>
    </source>
</evidence>
<dbReference type="EMBL" id="BOMF01000053">
    <property type="protein sequence ID" value="GID45451.1"/>
    <property type="molecule type" value="Genomic_DNA"/>
</dbReference>
<evidence type="ECO:0000313" key="2">
    <source>
        <dbReference type="EMBL" id="GID45451.1"/>
    </source>
</evidence>
<comment type="caution">
    <text evidence="2">The sequence shown here is derived from an EMBL/GenBank/DDBJ whole genome shotgun (WGS) entry which is preliminary data.</text>
</comment>
<accession>A0ABQ3WGU3</accession>
<proteinExistence type="predicted"/>